<evidence type="ECO:0000313" key="2">
    <source>
        <dbReference type="EMBL" id="QGY05414.1"/>
    </source>
</evidence>
<evidence type="ECO:0000313" key="3">
    <source>
        <dbReference type="Proteomes" id="UP000012488"/>
    </source>
</evidence>
<dbReference type="Proteomes" id="UP000012488">
    <property type="component" value="Chromosome"/>
</dbReference>
<evidence type="ECO:0008006" key="4">
    <source>
        <dbReference type="Google" id="ProtNLM"/>
    </source>
</evidence>
<gene>
    <name evidence="2" type="ORF">MMSR116_28590</name>
</gene>
<reference evidence="2 3" key="1">
    <citation type="journal article" date="2012" name="Genet. Mol. Biol.">
        <title>Analysis of 16S rRNA and mxaF genes revealing insights into Methylobacterium niche-specific plant association.</title>
        <authorList>
            <person name="Dourado M.N."/>
            <person name="Andreote F.D."/>
            <person name="Dini-Andreote F."/>
            <person name="Conti R."/>
            <person name="Araujo J.M."/>
            <person name="Araujo W.L."/>
        </authorList>
    </citation>
    <scope>NUCLEOTIDE SEQUENCE [LARGE SCALE GENOMIC DNA]</scope>
    <source>
        <strain evidence="2 3">SR1.6/6</strain>
    </source>
</reference>
<keyword evidence="1" id="KW-0732">Signal</keyword>
<proteinExistence type="predicted"/>
<dbReference type="AlphaFoldDB" id="A0A6B9FYD3"/>
<dbReference type="OrthoDB" id="8003377at2"/>
<feature type="chain" id="PRO_5025588880" description="Secreted protein" evidence="1">
    <location>
        <begin position="22"/>
        <end position="111"/>
    </location>
</feature>
<name>A0A6B9FYD3_9HYPH</name>
<accession>A0A6B9FYD3</accession>
<sequence>MRMPVLSLSATLVLISPAAVSAPAAPQGDPRALELAWHRCLREAYTRQPPGQSRAGDERNALDECRPREDALVAALMSGRRADDGRPGTIWTRTWAAFVEPLTAWFGALRR</sequence>
<dbReference type="KEGG" id="mmes:MMSR116_28590"/>
<reference evidence="2 3" key="2">
    <citation type="journal article" date="2013" name="Genome Announc.">
        <title>Draft Genome Sequence of Methylobacterium mesophilicum Strain SR1.6/6, Isolated from Citrus sinensis.</title>
        <authorList>
            <person name="Marinho Almeida D."/>
            <person name="Dini-Andreote F."/>
            <person name="Camargo Neves A.A."/>
            <person name="Juca Ramos R.T."/>
            <person name="Andreote F.D."/>
            <person name="Carneiro A.R."/>
            <person name="Oliveira de Souza Lima A."/>
            <person name="Caracciolo Gomes de Sa P.H."/>
            <person name="Ribeiro Barbosa M.S."/>
            <person name="Araujo W.L."/>
            <person name="Silva A."/>
        </authorList>
    </citation>
    <scope>NUCLEOTIDE SEQUENCE [LARGE SCALE GENOMIC DNA]</scope>
    <source>
        <strain evidence="2 3">SR1.6/6</strain>
    </source>
</reference>
<organism evidence="2 3">
    <name type="scientific">Methylobacterium mesophilicum SR1.6/6</name>
    <dbReference type="NCBI Taxonomy" id="908290"/>
    <lineage>
        <taxon>Bacteria</taxon>
        <taxon>Pseudomonadati</taxon>
        <taxon>Pseudomonadota</taxon>
        <taxon>Alphaproteobacteria</taxon>
        <taxon>Hyphomicrobiales</taxon>
        <taxon>Methylobacteriaceae</taxon>
        <taxon>Methylobacterium</taxon>
    </lineage>
</organism>
<dbReference type="EMBL" id="CP043538">
    <property type="protein sequence ID" value="QGY05414.1"/>
    <property type="molecule type" value="Genomic_DNA"/>
</dbReference>
<protein>
    <recommendedName>
        <fullName evidence="4">Secreted protein</fullName>
    </recommendedName>
</protein>
<feature type="signal peptide" evidence="1">
    <location>
        <begin position="1"/>
        <end position="21"/>
    </location>
</feature>
<evidence type="ECO:0000256" key="1">
    <source>
        <dbReference type="SAM" id="SignalP"/>
    </source>
</evidence>